<dbReference type="Pfam" id="PF00378">
    <property type="entry name" value="ECH_1"/>
    <property type="match status" value="1"/>
</dbReference>
<reference evidence="3 4" key="1">
    <citation type="submission" date="2018-03" db="EMBL/GenBank/DDBJ databases">
        <title>Draft Genome Sequences of the Obligatory Marine Myxobacteria Enhygromyxa salina SWB007.</title>
        <authorList>
            <person name="Poehlein A."/>
            <person name="Moghaddam J.A."/>
            <person name="Harms H."/>
            <person name="Alanjari M."/>
            <person name="Koenig G.M."/>
            <person name="Daniel R."/>
            <person name="Schaeberle T.F."/>
        </authorList>
    </citation>
    <scope>NUCLEOTIDE SEQUENCE [LARGE SCALE GENOMIC DNA]</scope>
    <source>
        <strain evidence="3 4">SWB007</strain>
    </source>
</reference>
<dbReference type="CDD" id="cd06558">
    <property type="entry name" value="crotonase-like"/>
    <property type="match status" value="1"/>
</dbReference>
<dbReference type="Gene3D" id="6.20.390.20">
    <property type="match status" value="1"/>
</dbReference>
<dbReference type="GO" id="GO:0016853">
    <property type="term" value="F:isomerase activity"/>
    <property type="evidence" value="ECO:0007669"/>
    <property type="project" value="UniProtKB-KW"/>
</dbReference>
<evidence type="ECO:0000256" key="1">
    <source>
        <dbReference type="RuleBase" id="RU003707"/>
    </source>
</evidence>
<dbReference type="Proteomes" id="UP000238823">
    <property type="component" value="Unassembled WGS sequence"/>
</dbReference>
<comment type="similarity">
    <text evidence="1">Belongs to the enoyl-CoA hydratase/isomerase family.</text>
</comment>
<evidence type="ECO:0000256" key="2">
    <source>
        <dbReference type="SAM" id="MobiDB-lite"/>
    </source>
</evidence>
<comment type="caution">
    <text evidence="3">The sequence shown here is derived from an EMBL/GenBank/DDBJ whole genome shotgun (WGS) entry which is preliminary data.</text>
</comment>
<dbReference type="InterPro" id="IPR001753">
    <property type="entry name" value="Enoyl-CoA_hydra/iso"/>
</dbReference>
<organism evidence="3 4">
    <name type="scientific">Enhygromyxa salina</name>
    <dbReference type="NCBI Taxonomy" id="215803"/>
    <lineage>
        <taxon>Bacteria</taxon>
        <taxon>Pseudomonadati</taxon>
        <taxon>Myxococcota</taxon>
        <taxon>Polyangia</taxon>
        <taxon>Nannocystales</taxon>
        <taxon>Nannocystaceae</taxon>
        <taxon>Enhygromyxa</taxon>
    </lineage>
</organism>
<keyword evidence="3" id="KW-0413">Isomerase</keyword>
<name>A0A2S9YSE9_9BACT</name>
<dbReference type="OrthoDB" id="9807606at2"/>
<dbReference type="AlphaFoldDB" id="A0A2S9YSE9"/>
<protein>
    <submittedName>
        <fullName evidence="3">Putative polyketide biosynthesis enoyl-CoA isomerase PksI</fullName>
        <ecNumber evidence="3">4.-.-.-</ecNumber>
    </submittedName>
</protein>
<sequence length="273" mass="30008">MTEPNDPDTPRVTLTIEDGIAELWMRDEPGNNAFSRGFVAELLACMDTLSRDTEAKVCVVRGLPELFSAGGDRNMLLDLAEGRLAPYDLELTRNLIELPIPTIAAMEGSAVGGGLIFGLACDMVIMARESRYGTNFMDLGFTPGMGTTGLLQFAVGEYLAAEMMFGCQYFKGSHFEHRANVNAVVARAKVLAHARKLALRLTDKPRFAIELLKRQLALPRRQAFEAARTAESMMHQVCFAAPETRARIRENYNQVADDQPSSGPQPGEKPRPS</sequence>
<dbReference type="PROSITE" id="PS00166">
    <property type="entry name" value="ENOYL_COA_HYDRATASE"/>
    <property type="match status" value="1"/>
</dbReference>
<dbReference type="PANTHER" id="PTHR43459:SF1">
    <property type="entry name" value="EG:BACN32G11.4 PROTEIN"/>
    <property type="match status" value="1"/>
</dbReference>
<keyword evidence="3" id="KW-0456">Lyase</keyword>
<dbReference type="EC" id="4.-.-.-" evidence="3"/>
<feature type="compositionally biased region" description="Polar residues" evidence="2">
    <location>
        <begin position="252"/>
        <end position="264"/>
    </location>
</feature>
<dbReference type="SUPFAM" id="SSF52096">
    <property type="entry name" value="ClpP/crotonase"/>
    <property type="match status" value="1"/>
</dbReference>
<dbReference type="RefSeq" id="WP_106089326.1">
    <property type="nucleotide sequence ID" value="NZ_PVNL01000046.1"/>
</dbReference>
<dbReference type="PANTHER" id="PTHR43459">
    <property type="entry name" value="ENOYL-COA HYDRATASE"/>
    <property type="match status" value="1"/>
</dbReference>
<dbReference type="InterPro" id="IPR018376">
    <property type="entry name" value="Enoyl-CoA_hyd/isom_CS"/>
</dbReference>
<proteinExistence type="inferred from homology"/>
<dbReference type="GO" id="GO:0016829">
    <property type="term" value="F:lyase activity"/>
    <property type="evidence" value="ECO:0007669"/>
    <property type="project" value="UniProtKB-KW"/>
</dbReference>
<evidence type="ECO:0000313" key="3">
    <source>
        <dbReference type="EMBL" id="PRQ08016.1"/>
    </source>
</evidence>
<feature type="region of interest" description="Disordered" evidence="2">
    <location>
        <begin position="252"/>
        <end position="273"/>
    </location>
</feature>
<accession>A0A2S9YSE9</accession>
<dbReference type="InterPro" id="IPR029045">
    <property type="entry name" value="ClpP/crotonase-like_dom_sf"/>
</dbReference>
<dbReference type="EMBL" id="PVNL01000046">
    <property type="protein sequence ID" value="PRQ08016.1"/>
    <property type="molecule type" value="Genomic_DNA"/>
</dbReference>
<gene>
    <name evidence="3" type="primary">pksI</name>
    <name evidence="3" type="ORF">ENSA7_23000</name>
</gene>
<dbReference type="NCBIfam" id="NF005496">
    <property type="entry name" value="PRK07110.1"/>
    <property type="match status" value="1"/>
</dbReference>
<evidence type="ECO:0000313" key="4">
    <source>
        <dbReference type="Proteomes" id="UP000238823"/>
    </source>
</evidence>
<dbReference type="Gene3D" id="3.90.226.10">
    <property type="entry name" value="2-enoyl-CoA Hydratase, Chain A, domain 1"/>
    <property type="match status" value="1"/>
</dbReference>